<keyword evidence="4" id="KW-1003">Cell membrane</keyword>
<evidence type="ECO:0000256" key="4">
    <source>
        <dbReference type="ARBA" id="ARBA00022475"/>
    </source>
</evidence>
<dbReference type="OrthoDB" id="6494023at2759"/>
<dbReference type="InterPro" id="IPR047817">
    <property type="entry name" value="ABC2_TM_bact-type"/>
</dbReference>
<protein>
    <submittedName>
        <fullName evidence="10">ABC transporter-like protein</fullName>
    </submittedName>
</protein>
<dbReference type="EMBL" id="MUJZ01031446">
    <property type="protein sequence ID" value="OTF77674.1"/>
    <property type="molecule type" value="Genomic_DNA"/>
</dbReference>
<dbReference type="InterPro" id="IPR013525">
    <property type="entry name" value="ABC2_TM"/>
</dbReference>
<organism evidence="10 11">
    <name type="scientific">Euroglyphus maynei</name>
    <name type="common">Mayne's house dust mite</name>
    <dbReference type="NCBI Taxonomy" id="6958"/>
    <lineage>
        <taxon>Eukaryota</taxon>
        <taxon>Metazoa</taxon>
        <taxon>Ecdysozoa</taxon>
        <taxon>Arthropoda</taxon>
        <taxon>Chelicerata</taxon>
        <taxon>Arachnida</taxon>
        <taxon>Acari</taxon>
        <taxon>Acariformes</taxon>
        <taxon>Sarcoptiformes</taxon>
        <taxon>Astigmata</taxon>
        <taxon>Psoroptidia</taxon>
        <taxon>Analgoidea</taxon>
        <taxon>Pyroglyphidae</taxon>
        <taxon>Pyroglyphinae</taxon>
        <taxon>Euroglyphus</taxon>
    </lineage>
</organism>
<feature type="transmembrane region" description="Helical" evidence="8">
    <location>
        <begin position="344"/>
        <end position="366"/>
    </location>
</feature>
<feature type="domain" description="ABC transmembrane type-2" evidence="9">
    <location>
        <begin position="127"/>
        <end position="369"/>
    </location>
</feature>
<evidence type="ECO:0000256" key="2">
    <source>
        <dbReference type="ARBA" id="ARBA00007783"/>
    </source>
</evidence>
<evidence type="ECO:0000313" key="11">
    <source>
        <dbReference type="Proteomes" id="UP000194236"/>
    </source>
</evidence>
<name>A0A1Y3BCC4_EURMA</name>
<keyword evidence="11" id="KW-1185">Reference proteome</keyword>
<dbReference type="AlphaFoldDB" id="A0A1Y3BCC4"/>
<dbReference type="PANTHER" id="PTHR30294:SF38">
    <property type="entry name" value="TRANSPORT PERMEASE PROTEIN"/>
    <property type="match status" value="1"/>
</dbReference>
<comment type="similarity">
    <text evidence="2">Belongs to the ABC-2 integral membrane protein family.</text>
</comment>
<evidence type="ECO:0000256" key="6">
    <source>
        <dbReference type="ARBA" id="ARBA00022989"/>
    </source>
</evidence>
<keyword evidence="6 8" id="KW-1133">Transmembrane helix</keyword>
<keyword evidence="5 8" id="KW-0812">Transmembrane</keyword>
<dbReference type="Proteomes" id="UP000194236">
    <property type="component" value="Unassembled WGS sequence"/>
</dbReference>
<feature type="transmembrane region" description="Helical" evidence="8">
    <location>
        <begin position="252"/>
        <end position="271"/>
    </location>
</feature>
<evidence type="ECO:0000256" key="8">
    <source>
        <dbReference type="SAM" id="Phobius"/>
    </source>
</evidence>
<reference evidence="10 11" key="1">
    <citation type="submission" date="2017-03" db="EMBL/GenBank/DDBJ databases">
        <title>Genome Survey of Euroglyphus maynei.</title>
        <authorList>
            <person name="Arlian L.G."/>
            <person name="Morgan M.S."/>
            <person name="Rider S.D."/>
        </authorList>
    </citation>
    <scope>NUCLEOTIDE SEQUENCE [LARGE SCALE GENOMIC DNA]</scope>
    <source>
        <strain evidence="10">Arlian Lab</strain>
        <tissue evidence="10">Whole body</tissue>
    </source>
</reference>
<dbReference type="PROSITE" id="PS51012">
    <property type="entry name" value="ABC_TM2"/>
    <property type="match status" value="1"/>
</dbReference>
<evidence type="ECO:0000259" key="9">
    <source>
        <dbReference type="PROSITE" id="PS51012"/>
    </source>
</evidence>
<gene>
    <name evidence="10" type="ORF">BLA29_004757</name>
</gene>
<feature type="transmembrane region" description="Helical" evidence="8">
    <location>
        <begin position="175"/>
        <end position="198"/>
    </location>
</feature>
<proteinExistence type="inferred from homology"/>
<keyword evidence="7 8" id="KW-0472">Membrane</keyword>
<dbReference type="Pfam" id="PF12698">
    <property type="entry name" value="ABC2_membrane_3"/>
    <property type="match status" value="1"/>
</dbReference>
<dbReference type="GO" id="GO:0005886">
    <property type="term" value="C:plasma membrane"/>
    <property type="evidence" value="ECO:0007669"/>
    <property type="project" value="UniProtKB-SubCell"/>
</dbReference>
<dbReference type="InterPro" id="IPR051449">
    <property type="entry name" value="ABC-2_transporter_component"/>
</dbReference>
<evidence type="ECO:0000256" key="3">
    <source>
        <dbReference type="ARBA" id="ARBA00022448"/>
    </source>
</evidence>
<accession>A0A1Y3BCC4</accession>
<evidence type="ECO:0000256" key="7">
    <source>
        <dbReference type="ARBA" id="ARBA00023136"/>
    </source>
</evidence>
<evidence type="ECO:0000256" key="5">
    <source>
        <dbReference type="ARBA" id="ARBA00022692"/>
    </source>
</evidence>
<evidence type="ECO:0000313" key="10">
    <source>
        <dbReference type="EMBL" id="OTF77674.1"/>
    </source>
</evidence>
<dbReference type="PANTHER" id="PTHR30294">
    <property type="entry name" value="MEMBRANE COMPONENT OF ABC TRANSPORTER YHHJ-RELATED"/>
    <property type="match status" value="1"/>
</dbReference>
<comment type="caution">
    <text evidence="10">The sequence shown here is derived from an EMBL/GenBank/DDBJ whole genome shotgun (WGS) entry which is preliminary data.</text>
</comment>
<evidence type="ECO:0000256" key="1">
    <source>
        <dbReference type="ARBA" id="ARBA00004651"/>
    </source>
</evidence>
<sequence>MALIMLCIGRDIDHIPIAIYNGECPTPDLSQVFLDSFEPNAFILHYFDSPKQAYDAVKNNQAAAVLQFNKRFSEALRSRFFSFGYIDDDIDNNVGHSTTRQFSIWDDSSVYVQLDMSNQLIGLQIQRQLLTAFLNFAQHLAISMGLSNHTFKPPIAFGPPVYGIQETSVAVVETFIAPGALIMIAFFATTIVSCHLLIHEIRQQLIERALIAGATTAEFLFSHIFIQSTILMVQLFLVFITAFYLFRMPYLGSLPLSISLICLQGLCGLMYGLMLSATCPDEIYATTLSIGTFFPSVIIGGIFWPVQSMPTILQYVSQCLPSTQSIDALRFILLRDWNLQHTSVASAFIVSTIWLLIFLFCALTNFKRRV</sequence>
<comment type="subcellular location">
    <subcellularLocation>
        <location evidence="1">Cell membrane</location>
        <topology evidence="1">Multi-pass membrane protein</topology>
    </subcellularLocation>
</comment>
<feature type="transmembrane region" description="Helical" evidence="8">
    <location>
        <begin position="219"/>
        <end position="246"/>
    </location>
</feature>
<keyword evidence="3" id="KW-0813">Transport</keyword>
<feature type="transmembrane region" description="Helical" evidence="8">
    <location>
        <begin position="283"/>
        <end position="304"/>
    </location>
</feature>
<dbReference type="GO" id="GO:0140359">
    <property type="term" value="F:ABC-type transporter activity"/>
    <property type="evidence" value="ECO:0007669"/>
    <property type="project" value="InterPro"/>
</dbReference>